<keyword evidence="2" id="KW-0479">Metal-binding</keyword>
<keyword evidence="5" id="KW-0833">Ubl conjugation pathway</keyword>
<dbReference type="Gene3D" id="1.20.120.1750">
    <property type="match status" value="1"/>
</dbReference>
<dbReference type="InterPro" id="IPR031127">
    <property type="entry name" value="E3_UB_ligase_RBR"/>
</dbReference>
<dbReference type="PANTHER" id="PTHR11685">
    <property type="entry name" value="RBR FAMILY RING FINGER AND IBR DOMAIN-CONTAINING"/>
    <property type="match status" value="1"/>
</dbReference>
<accession>A0AAV7JXA3</accession>
<evidence type="ECO:0000313" key="9">
    <source>
        <dbReference type="Proteomes" id="UP001165289"/>
    </source>
</evidence>
<dbReference type="InterPro" id="IPR044066">
    <property type="entry name" value="TRIAD_supradom"/>
</dbReference>
<dbReference type="GO" id="GO:0016567">
    <property type="term" value="P:protein ubiquitination"/>
    <property type="evidence" value="ECO:0007669"/>
    <property type="project" value="InterPro"/>
</dbReference>
<dbReference type="GO" id="GO:0008270">
    <property type="term" value="F:zinc ion binding"/>
    <property type="evidence" value="ECO:0007669"/>
    <property type="project" value="UniProtKB-KW"/>
</dbReference>
<evidence type="ECO:0000313" key="8">
    <source>
        <dbReference type="EMBL" id="KAI6653415.1"/>
    </source>
</evidence>
<evidence type="ECO:0000256" key="3">
    <source>
        <dbReference type="ARBA" id="ARBA00022737"/>
    </source>
</evidence>
<feature type="domain" description="RING-type" evidence="7">
    <location>
        <begin position="16"/>
        <end position="239"/>
    </location>
</feature>
<evidence type="ECO:0000256" key="4">
    <source>
        <dbReference type="ARBA" id="ARBA00022771"/>
    </source>
</evidence>
<dbReference type="Proteomes" id="UP001165289">
    <property type="component" value="Unassembled WGS sequence"/>
</dbReference>
<evidence type="ECO:0000256" key="5">
    <source>
        <dbReference type="ARBA" id="ARBA00022786"/>
    </source>
</evidence>
<comment type="caution">
    <text evidence="8">The sequence shown here is derived from an EMBL/GenBank/DDBJ whole genome shotgun (WGS) entry which is preliminary data.</text>
</comment>
<keyword evidence="4" id="KW-0863">Zinc-finger</keyword>
<gene>
    <name evidence="8" type="ORF">LOD99_3634</name>
</gene>
<dbReference type="AlphaFoldDB" id="A0AAV7JXA3"/>
<keyword evidence="1" id="KW-0808">Transferase</keyword>
<dbReference type="SUPFAM" id="SSF57850">
    <property type="entry name" value="RING/U-box"/>
    <property type="match status" value="1"/>
</dbReference>
<protein>
    <recommendedName>
        <fullName evidence="7">RING-type domain-containing protein</fullName>
    </recommendedName>
</protein>
<evidence type="ECO:0000256" key="6">
    <source>
        <dbReference type="ARBA" id="ARBA00022833"/>
    </source>
</evidence>
<keyword evidence="3" id="KW-0677">Repeat</keyword>
<name>A0AAV7JXA3_9METZ</name>
<dbReference type="EMBL" id="JAKMXF010000277">
    <property type="protein sequence ID" value="KAI6653415.1"/>
    <property type="molecule type" value="Genomic_DNA"/>
</dbReference>
<keyword evidence="9" id="KW-1185">Reference proteome</keyword>
<dbReference type="Pfam" id="PF22191">
    <property type="entry name" value="IBR_1"/>
    <property type="match status" value="1"/>
</dbReference>
<proteinExistence type="predicted"/>
<keyword evidence="6" id="KW-0862">Zinc</keyword>
<evidence type="ECO:0000259" key="7">
    <source>
        <dbReference type="PROSITE" id="PS51873"/>
    </source>
</evidence>
<dbReference type="CDD" id="cd20336">
    <property type="entry name" value="Rcat_RBR"/>
    <property type="match status" value="1"/>
</dbReference>
<dbReference type="GO" id="GO:0004842">
    <property type="term" value="F:ubiquitin-protein transferase activity"/>
    <property type="evidence" value="ECO:0007669"/>
    <property type="project" value="InterPro"/>
</dbReference>
<organism evidence="8 9">
    <name type="scientific">Oopsacas minuta</name>
    <dbReference type="NCBI Taxonomy" id="111878"/>
    <lineage>
        <taxon>Eukaryota</taxon>
        <taxon>Metazoa</taxon>
        <taxon>Porifera</taxon>
        <taxon>Hexactinellida</taxon>
        <taxon>Hexasterophora</taxon>
        <taxon>Lyssacinosida</taxon>
        <taxon>Leucopsacidae</taxon>
        <taxon>Oopsacas</taxon>
    </lineage>
</organism>
<reference evidence="8 9" key="1">
    <citation type="journal article" date="2023" name="BMC Biol.">
        <title>The compact genome of the sponge Oopsacas minuta (Hexactinellida) is lacking key metazoan core genes.</title>
        <authorList>
            <person name="Santini S."/>
            <person name="Schenkelaars Q."/>
            <person name="Jourda C."/>
            <person name="Duchesne M."/>
            <person name="Belahbib H."/>
            <person name="Rocher C."/>
            <person name="Selva M."/>
            <person name="Riesgo A."/>
            <person name="Vervoort M."/>
            <person name="Leys S.P."/>
            <person name="Kodjabachian L."/>
            <person name="Le Bivic A."/>
            <person name="Borchiellini C."/>
            <person name="Claverie J.M."/>
            <person name="Renard E."/>
        </authorList>
    </citation>
    <scope>NUCLEOTIDE SEQUENCE [LARGE SCALE GENOMIC DNA]</scope>
    <source>
        <strain evidence="8">SPO-2</strain>
    </source>
</reference>
<evidence type="ECO:0000256" key="1">
    <source>
        <dbReference type="ARBA" id="ARBA00022679"/>
    </source>
</evidence>
<evidence type="ECO:0000256" key="2">
    <source>
        <dbReference type="ARBA" id="ARBA00022723"/>
    </source>
</evidence>
<sequence>MYFIRDETRTVSFTHPTGECCVCYDDSGLKMRCGHYICPDDILLNTWEQIQHLKFEVSCPSCPAIISIEDIMKFGLPDCEEKQFIEAAISVNFCESQDIQQCPNCQSYCQRKKTDTAQVQCTICTKNMKKSFEFCWFCLREWNNAANYQICGNLNCKREEIQKLRNSPKKVFRDDGGKVLSIPILRACPKCFTIIEHTKGCNEMTCKVCKTAFCFICLAKTEEGSLVCSGRTYTAITCVAAPIQTKLRS</sequence>
<dbReference type="PROSITE" id="PS51873">
    <property type="entry name" value="TRIAD"/>
    <property type="match status" value="1"/>
</dbReference>